<proteinExistence type="predicted"/>
<keyword evidence="2" id="KW-1185">Reference proteome</keyword>
<name>A0AAW2G2Q9_9HYME</name>
<evidence type="ECO:0000313" key="1">
    <source>
        <dbReference type="EMBL" id="KAL0121833.1"/>
    </source>
</evidence>
<reference evidence="1 2" key="1">
    <citation type="submission" date="2023-03" db="EMBL/GenBank/DDBJ databases">
        <title>High recombination rates correlate with genetic variation in Cardiocondyla obscurior ants.</title>
        <authorList>
            <person name="Errbii M."/>
        </authorList>
    </citation>
    <scope>NUCLEOTIDE SEQUENCE [LARGE SCALE GENOMIC DNA]</scope>
    <source>
        <strain evidence="1">Alpha-2009</strain>
        <tissue evidence="1">Whole body</tissue>
    </source>
</reference>
<evidence type="ECO:0000313" key="2">
    <source>
        <dbReference type="Proteomes" id="UP001430953"/>
    </source>
</evidence>
<organism evidence="1 2">
    <name type="scientific">Cardiocondyla obscurior</name>
    <dbReference type="NCBI Taxonomy" id="286306"/>
    <lineage>
        <taxon>Eukaryota</taxon>
        <taxon>Metazoa</taxon>
        <taxon>Ecdysozoa</taxon>
        <taxon>Arthropoda</taxon>
        <taxon>Hexapoda</taxon>
        <taxon>Insecta</taxon>
        <taxon>Pterygota</taxon>
        <taxon>Neoptera</taxon>
        <taxon>Endopterygota</taxon>
        <taxon>Hymenoptera</taxon>
        <taxon>Apocrita</taxon>
        <taxon>Aculeata</taxon>
        <taxon>Formicoidea</taxon>
        <taxon>Formicidae</taxon>
        <taxon>Myrmicinae</taxon>
        <taxon>Cardiocondyla</taxon>
    </lineage>
</organism>
<dbReference type="Proteomes" id="UP001430953">
    <property type="component" value="Unassembled WGS sequence"/>
</dbReference>
<dbReference type="EMBL" id="JADYXP020000006">
    <property type="protein sequence ID" value="KAL0121833.1"/>
    <property type="molecule type" value="Genomic_DNA"/>
</dbReference>
<gene>
    <name evidence="1" type="ORF">PUN28_006948</name>
</gene>
<comment type="caution">
    <text evidence="1">The sequence shown here is derived from an EMBL/GenBank/DDBJ whole genome shotgun (WGS) entry which is preliminary data.</text>
</comment>
<accession>A0AAW2G2Q9</accession>
<protein>
    <submittedName>
        <fullName evidence="1">Uncharacterized protein</fullName>
    </submittedName>
</protein>
<dbReference type="AlphaFoldDB" id="A0AAW2G2Q9"/>
<sequence length="107" mass="12398">MSARIPLLGRATPLRLTWRIRYFILQGRAFPWIPGRPSCLMGRKKKEKKKAKKAVKLYECDFSQTSESRILFTRIWHYCATSVPRCGVSSTEDLAEWVAKGILLLRL</sequence>